<gene>
    <name evidence="2" type="ORF">METZ01_LOCUS45829</name>
</gene>
<dbReference type="Pfam" id="PF01979">
    <property type="entry name" value="Amidohydro_1"/>
    <property type="match status" value="1"/>
</dbReference>
<dbReference type="AlphaFoldDB" id="A0A381RM87"/>
<reference evidence="2" key="1">
    <citation type="submission" date="2018-05" db="EMBL/GenBank/DDBJ databases">
        <authorList>
            <person name="Lanie J.A."/>
            <person name="Ng W.-L."/>
            <person name="Kazmierczak K.M."/>
            <person name="Andrzejewski T.M."/>
            <person name="Davidsen T.M."/>
            <person name="Wayne K.J."/>
            <person name="Tettelin H."/>
            <person name="Glass J.I."/>
            <person name="Rusch D."/>
            <person name="Podicherti R."/>
            <person name="Tsui H.-C.T."/>
            <person name="Winkler M.E."/>
        </authorList>
    </citation>
    <scope>NUCLEOTIDE SEQUENCE</scope>
</reference>
<dbReference type="PANTHER" id="PTHR43135:SF3">
    <property type="entry name" value="ALPHA-D-RIBOSE 1-METHYLPHOSPHONATE 5-TRIPHOSPHATE DIPHOSPHATASE"/>
    <property type="match status" value="1"/>
</dbReference>
<dbReference type="InterPro" id="IPR057744">
    <property type="entry name" value="OTAase-like"/>
</dbReference>
<name>A0A381RM87_9ZZZZ</name>
<dbReference type="PANTHER" id="PTHR43135">
    <property type="entry name" value="ALPHA-D-RIBOSE 1-METHYLPHOSPHONATE 5-TRIPHOSPHATE DIPHOSPHATASE"/>
    <property type="match status" value="1"/>
</dbReference>
<evidence type="ECO:0000313" key="2">
    <source>
        <dbReference type="EMBL" id="SUZ92975.1"/>
    </source>
</evidence>
<feature type="domain" description="Amidohydrolase-related" evidence="1">
    <location>
        <begin position="54"/>
        <end position="401"/>
    </location>
</feature>
<dbReference type="InterPro" id="IPR011059">
    <property type="entry name" value="Metal-dep_hydrolase_composite"/>
</dbReference>
<dbReference type="InterPro" id="IPR032466">
    <property type="entry name" value="Metal_Hydrolase"/>
</dbReference>
<dbReference type="SUPFAM" id="SSF51338">
    <property type="entry name" value="Composite domain of metallo-dependent hydrolases"/>
    <property type="match status" value="1"/>
</dbReference>
<dbReference type="SUPFAM" id="SSF51556">
    <property type="entry name" value="Metallo-dependent hydrolases"/>
    <property type="match status" value="1"/>
</dbReference>
<dbReference type="CDD" id="cd01299">
    <property type="entry name" value="Met_dep_hydrolase_A"/>
    <property type="match status" value="1"/>
</dbReference>
<proteinExistence type="predicted"/>
<protein>
    <recommendedName>
        <fullName evidence="1">Amidohydrolase-related domain-containing protein</fullName>
    </recommendedName>
</protein>
<dbReference type="Gene3D" id="2.30.40.10">
    <property type="entry name" value="Urease, subunit C, domain 1"/>
    <property type="match status" value="1"/>
</dbReference>
<organism evidence="2">
    <name type="scientific">marine metagenome</name>
    <dbReference type="NCBI Taxonomy" id="408172"/>
    <lineage>
        <taxon>unclassified sequences</taxon>
        <taxon>metagenomes</taxon>
        <taxon>ecological metagenomes</taxon>
    </lineage>
</organism>
<dbReference type="EMBL" id="UINC01002106">
    <property type="protein sequence ID" value="SUZ92975.1"/>
    <property type="molecule type" value="Genomic_DNA"/>
</dbReference>
<dbReference type="Gene3D" id="3.20.20.140">
    <property type="entry name" value="Metal-dependent hydrolases"/>
    <property type="match status" value="1"/>
</dbReference>
<accession>A0A381RM87</accession>
<dbReference type="GO" id="GO:0016810">
    <property type="term" value="F:hydrolase activity, acting on carbon-nitrogen (but not peptide) bonds"/>
    <property type="evidence" value="ECO:0007669"/>
    <property type="project" value="InterPro"/>
</dbReference>
<evidence type="ECO:0000259" key="1">
    <source>
        <dbReference type="Pfam" id="PF01979"/>
    </source>
</evidence>
<sequence length="411" mass="43650">MRTVLRNGVVYEPVAGEHLGERTVVIDDGTIVEVVEGKWSGECDVDLDARGRHVLPGFIDAHVHLSIASMDLAGLAQEWEFEKALAVAALSEATVRRGFTTVRDTGGDLRGLKQSMRRGLCGGPRIVSAGHMLSQTGGHGDIRGQVVDPPECGCQIITSQYSHVADGPSAVRKAARQSLRDGSDFIKIHTSGGVASPSDPLDSVQFTAEEISIIVTEAEHRQTYVTAHAYSPESMRLAADNGVACLEHGNLVDAATAAHLAGLGTTVVPTLVTYWALRDHGEKFGFPERSQAKLSGLFEEGQTAIGLLRDAGVELGFGTDLLGETQPYQNQEFSIRAELEPAADVLRSMYVTNAQLCDLEGNVGTVSPGAYGDLVVTDVDPLENLAALADPEATLAAVVQGGYPIVNWLEA</sequence>
<dbReference type="InterPro" id="IPR006680">
    <property type="entry name" value="Amidohydro-rel"/>
</dbReference>
<dbReference type="InterPro" id="IPR051781">
    <property type="entry name" value="Metallo-dep_Hydrolase"/>
</dbReference>